<protein>
    <submittedName>
        <fullName evidence="3">DUF4352 domain-containing protein</fullName>
    </submittedName>
</protein>
<dbReference type="EMBL" id="VJWX01000143">
    <property type="protein sequence ID" value="TVT50107.1"/>
    <property type="molecule type" value="Genomic_DNA"/>
</dbReference>
<sequence>MPEHHPGEAQQTGQTPPRAPRRKMRWLAIAVPLVLLLALVIATVVNGHNKHKDKAASGTVAAGDAATAQPDLTWGERFTWQSGLTVQVEAPAPYTPSPNANMDPDRSIILNITLTNGGTTPYQFNWTVFGPNATFNGEAANSIVDADRGVGVPPLTTIAPGQSYTYQWAFAATEDPGVLRLEFQPDFGGQKAIFTGTA</sequence>
<feature type="transmembrane region" description="Helical" evidence="2">
    <location>
        <begin position="26"/>
        <end position="45"/>
    </location>
</feature>
<keyword evidence="4" id="KW-1185">Reference proteome</keyword>
<gene>
    <name evidence="3" type="ORF">FNH05_16205</name>
</gene>
<accession>A0A558CMV7</accession>
<proteinExistence type="predicted"/>
<evidence type="ECO:0000256" key="2">
    <source>
        <dbReference type="SAM" id="Phobius"/>
    </source>
</evidence>
<dbReference type="OrthoDB" id="3675370at2"/>
<reference evidence="3 4" key="1">
    <citation type="submission" date="2019-07" db="EMBL/GenBank/DDBJ databases">
        <authorList>
            <person name="Duangmal K."/>
            <person name="Teo W.F.A."/>
        </authorList>
    </citation>
    <scope>NUCLEOTIDE SEQUENCE [LARGE SCALE GENOMIC DNA]</scope>
    <source>
        <strain evidence="3 4">TBRC 6029</strain>
    </source>
</reference>
<evidence type="ECO:0000313" key="4">
    <source>
        <dbReference type="Proteomes" id="UP000320011"/>
    </source>
</evidence>
<dbReference type="RefSeq" id="WP_144589048.1">
    <property type="nucleotide sequence ID" value="NZ_VJWX01000143.1"/>
</dbReference>
<name>A0A558CMV7_9PSEU</name>
<keyword evidence="2" id="KW-0472">Membrane</keyword>
<dbReference type="Proteomes" id="UP000320011">
    <property type="component" value="Unassembled WGS sequence"/>
</dbReference>
<organism evidence="3 4">
    <name type="scientific">Amycolatopsis rhizosphaerae</name>
    <dbReference type="NCBI Taxonomy" id="2053003"/>
    <lineage>
        <taxon>Bacteria</taxon>
        <taxon>Bacillati</taxon>
        <taxon>Actinomycetota</taxon>
        <taxon>Actinomycetes</taxon>
        <taxon>Pseudonocardiales</taxon>
        <taxon>Pseudonocardiaceae</taxon>
        <taxon>Amycolatopsis</taxon>
    </lineage>
</organism>
<evidence type="ECO:0000256" key="1">
    <source>
        <dbReference type="SAM" id="MobiDB-lite"/>
    </source>
</evidence>
<keyword evidence="2" id="KW-0812">Transmembrane</keyword>
<feature type="region of interest" description="Disordered" evidence="1">
    <location>
        <begin position="1"/>
        <end position="21"/>
    </location>
</feature>
<dbReference type="AlphaFoldDB" id="A0A558CMV7"/>
<evidence type="ECO:0000313" key="3">
    <source>
        <dbReference type="EMBL" id="TVT50107.1"/>
    </source>
</evidence>
<reference evidence="3 4" key="2">
    <citation type="submission" date="2019-08" db="EMBL/GenBank/DDBJ databases">
        <title>Amycolatopsis acidicola sp. nov., isolated from peat swamp forest soil.</title>
        <authorList>
            <person name="Srisuk N."/>
        </authorList>
    </citation>
    <scope>NUCLEOTIDE SEQUENCE [LARGE SCALE GENOMIC DNA]</scope>
    <source>
        <strain evidence="3 4">TBRC 6029</strain>
    </source>
</reference>
<keyword evidence="2" id="KW-1133">Transmembrane helix</keyword>
<comment type="caution">
    <text evidence="3">The sequence shown here is derived from an EMBL/GenBank/DDBJ whole genome shotgun (WGS) entry which is preliminary data.</text>
</comment>